<dbReference type="EMBL" id="BSOK01000007">
    <property type="protein sequence ID" value="GLR28018.1"/>
    <property type="molecule type" value="Genomic_DNA"/>
</dbReference>
<evidence type="ECO:0000313" key="4">
    <source>
        <dbReference type="Proteomes" id="UP000198501"/>
    </source>
</evidence>
<dbReference type="EMBL" id="FNAL01000014">
    <property type="protein sequence ID" value="SDD95010.1"/>
    <property type="molecule type" value="Genomic_DNA"/>
</dbReference>
<dbReference type="AlphaFoldDB" id="A0A1G6YXE1"/>
<protein>
    <recommendedName>
        <fullName evidence="6">EpsG family protein</fullName>
    </recommendedName>
</protein>
<sequence>MSDLSWIYSYGFLGVRLFELPSLLICLLMVFLLGYKFQVKQKYQVLLALHCFLPFVLNDVLFSTSYMPDQFKYWRAVNSLRNGELSFIQAFISDGNVNQASVFFALMPFPTPVSPISLGFYNTFLYIILFFVLYVKRVFTNVSIWFYLLFPSAALYTALSLRETLIFFFMTLTIIYTRESKIFKSALFVIPIYLIKFQNFFILGPIVLIYFIFNVARKGMSLAKALMIGAISLAGLLLSAPIAIPLVNFFRVAMFVEDGGDRDDISLITGAGDFVFQGLTSALYFLVKPLPWEATSALQLIQSLENVFVLGVLFLITRQAWRKNLDKLAFWLLFLAFSMSIYGLVVFNYGTAVRYRYPFVMIYVLFVCADCNITRLRSNKRIKNYTQPIFKSSE</sequence>
<accession>A0A1G6YXE1</accession>
<reference evidence="2" key="1">
    <citation type="journal article" date="2014" name="Int. J. Syst. Evol. Microbiol.">
        <title>Complete genome of a new Firmicutes species belonging to the dominant human colonic microbiota ('Ruminococcus bicirculans') reveals two chromosomes and a selective capacity to utilize plant glucans.</title>
        <authorList>
            <consortium name="NISC Comparative Sequencing Program"/>
            <person name="Wegmann U."/>
            <person name="Louis P."/>
            <person name="Goesmann A."/>
            <person name="Henrissat B."/>
            <person name="Duncan S.H."/>
            <person name="Flint H.J."/>
        </authorList>
    </citation>
    <scope>NUCLEOTIDE SEQUENCE</scope>
    <source>
        <strain evidence="2">NBRC 103191</strain>
    </source>
</reference>
<keyword evidence="1" id="KW-0812">Transmembrane</keyword>
<feature type="transmembrane region" description="Helical" evidence="1">
    <location>
        <begin position="328"/>
        <end position="349"/>
    </location>
</feature>
<feature type="transmembrane region" description="Helical" evidence="1">
    <location>
        <begin position="188"/>
        <end position="213"/>
    </location>
</feature>
<evidence type="ECO:0000313" key="2">
    <source>
        <dbReference type="EMBL" id="GLR28018.1"/>
    </source>
</evidence>
<feature type="transmembrane region" description="Helical" evidence="1">
    <location>
        <begin position="355"/>
        <end position="373"/>
    </location>
</feature>
<feature type="transmembrane region" description="Helical" evidence="1">
    <location>
        <begin position="118"/>
        <end position="135"/>
    </location>
</feature>
<keyword evidence="1" id="KW-1133">Transmembrane helix</keyword>
<evidence type="ECO:0000313" key="5">
    <source>
        <dbReference type="Proteomes" id="UP001156645"/>
    </source>
</evidence>
<feature type="transmembrane region" description="Helical" evidence="1">
    <location>
        <begin position="297"/>
        <end position="316"/>
    </location>
</feature>
<reference evidence="3 4" key="2">
    <citation type="submission" date="2016-10" db="EMBL/GenBank/DDBJ databases">
        <authorList>
            <person name="de Groot N.N."/>
        </authorList>
    </citation>
    <scope>NUCLEOTIDE SEQUENCE [LARGE SCALE GENOMIC DNA]</scope>
    <source>
        <strain evidence="3 4">DSM 23406</strain>
    </source>
</reference>
<evidence type="ECO:0000256" key="1">
    <source>
        <dbReference type="SAM" id="Phobius"/>
    </source>
</evidence>
<keyword evidence="1" id="KW-0472">Membrane</keyword>
<dbReference type="Proteomes" id="UP000198501">
    <property type="component" value="Unassembled WGS sequence"/>
</dbReference>
<feature type="transmembrane region" description="Helical" evidence="1">
    <location>
        <begin position="6"/>
        <end position="33"/>
    </location>
</feature>
<evidence type="ECO:0008006" key="6">
    <source>
        <dbReference type="Google" id="ProtNLM"/>
    </source>
</evidence>
<name>A0A1G6YXE1_9GAMM</name>
<reference evidence="2" key="4">
    <citation type="submission" date="2023-01" db="EMBL/GenBank/DDBJ databases">
        <title>Draft genome sequence of Psychrobacter pacificensis strain NBRC 103191.</title>
        <authorList>
            <person name="Sun Q."/>
            <person name="Mori K."/>
        </authorList>
    </citation>
    <scope>NUCLEOTIDE SEQUENCE</scope>
    <source>
        <strain evidence="2">NBRC 103191</strain>
    </source>
</reference>
<feature type="transmembrane region" description="Helical" evidence="1">
    <location>
        <begin position="225"/>
        <end position="253"/>
    </location>
</feature>
<feature type="transmembrane region" description="Helical" evidence="1">
    <location>
        <begin position="45"/>
        <end position="67"/>
    </location>
</feature>
<dbReference type="Proteomes" id="UP001156645">
    <property type="component" value="Unassembled WGS sequence"/>
</dbReference>
<keyword evidence="5" id="KW-1185">Reference proteome</keyword>
<evidence type="ECO:0000313" key="3">
    <source>
        <dbReference type="EMBL" id="SDD95010.1"/>
    </source>
</evidence>
<proteinExistence type="predicted"/>
<organism evidence="3 4">
    <name type="scientific">Psychrobacter pacificensis</name>
    <dbReference type="NCBI Taxonomy" id="112002"/>
    <lineage>
        <taxon>Bacteria</taxon>
        <taxon>Pseudomonadati</taxon>
        <taxon>Pseudomonadota</taxon>
        <taxon>Gammaproteobacteria</taxon>
        <taxon>Moraxellales</taxon>
        <taxon>Moraxellaceae</taxon>
        <taxon>Psychrobacter</taxon>
    </lineage>
</organism>
<reference evidence="5" key="3">
    <citation type="journal article" date="2019" name="Int. J. Syst. Evol. Microbiol.">
        <title>The Global Catalogue of Microorganisms (GCM) 10K type strain sequencing project: providing services to taxonomists for standard genome sequencing and annotation.</title>
        <authorList>
            <consortium name="The Broad Institute Genomics Platform"/>
            <consortium name="The Broad Institute Genome Sequencing Center for Infectious Disease"/>
            <person name="Wu L."/>
            <person name="Ma J."/>
        </authorList>
    </citation>
    <scope>NUCLEOTIDE SEQUENCE [LARGE SCALE GENOMIC DNA]</scope>
    <source>
        <strain evidence="5">NBRC 103191</strain>
    </source>
</reference>
<gene>
    <name evidence="2" type="ORF">GCM10007915_02560</name>
    <name evidence="3" type="ORF">SAMN05660405_01843</name>
</gene>